<organism evidence="1 2">
    <name type="scientific">Cronartium quercuum f. sp. fusiforme G11</name>
    <dbReference type="NCBI Taxonomy" id="708437"/>
    <lineage>
        <taxon>Eukaryota</taxon>
        <taxon>Fungi</taxon>
        <taxon>Dikarya</taxon>
        <taxon>Basidiomycota</taxon>
        <taxon>Pucciniomycotina</taxon>
        <taxon>Pucciniomycetes</taxon>
        <taxon>Pucciniales</taxon>
        <taxon>Coleosporiaceae</taxon>
        <taxon>Cronartium</taxon>
    </lineage>
</organism>
<evidence type="ECO:0000313" key="2">
    <source>
        <dbReference type="Proteomes" id="UP000886653"/>
    </source>
</evidence>
<accession>A0A9P6T570</accession>
<dbReference type="AlphaFoldDB" id="A0A9P6T570"/>
<reference evidence="1" key="1">
    <citation type="submission" date="2013-11" db="EMBL/GenBank/DDBJ databases">
        <title>Genome sequence of the fusiform rust pathogen reveals effectors for host alternation and coevolution with pine.</title>
        <authorList>
            <consortium name="DOE Joint Genome Institute"/>
            <person name="Smith K."/>
            <person name="Pendleton A."/>
            <person name="Kubisiak T."/>
            <person name="Anderson C."/>
            <person name="Salamov A."/>
            <person name="Aerts A."/>
            <person name="Riley R."/>
            <person name="Clum A."/>
            <person name="Lindquist E."/>
            <person name="Ence D."/>
            <person name="Campbell M."/>
            <person name="Kronenberg Z."/>
            <person name="Feau N."/>
            <person name="Dhillon B."/>
            <person name="Hamelin R."/>
            <person name="Burleigh J."/>
            <person name="Smith J."/>
            <person name="Yandell M."/>
            <person name="Nelson C."/>
            <person name="Grigoriev I."/>
            <person name="Davis J."/>
        </authorList>
    </citation>
    <scope>NUCLEOTIDE SEQUENCE</scope>
    <source>
        <strain evidence="1">G11</strain>
    </source>
</reference>
<dbReference type="Proteomes" id="UP000886653">
    <property type="component" value="Unassembled WGS sequence"/>
</dbReference>
<gene>
    <name evidence="1" type="ORF">CROQUDRAFT_102012</name>
</gene>
<keyword evidence="2" id="KW-1185">Reference proteome</keyword>
<dbReference type="EMBL" id="MU167733">
    <property type="protein sequence ID" value="KAG0139180.1"/>
    <property type="molecule type" value="Genomic_DNA"/>
</dbReference>
<evidence type="ECO:0000313" key="1">
    <source>
        <dbReference type="EMBL" id="KAG0139180.1"/>
    </source>
</evidence>
<name>A0A9P6T570_9BASI</name>
<proteinExistence type="predicted"/>
<sequence length="75" mass="8114">MYNTGALFGKGCSQKVVGNAYCPATDLRTCDTTIETACRPSTLPMVQNQPAAVITLYTTIQIGDNQSSSHLRFNQ</sequence>
<protein>
    <submittedName>
        <fullName evidence="1">Uncharacterized protein</fullName>
    </submittedName>
</protein>
<comment type="caution">
    <text evidence="1">The sequence shown here is derived from an EMBL/GenBank/DDBJ whole genome shotgun (WGS) entry which is preliminary data.</text>
</comment>